<organism evidence="1 2">
    <name type="scientific">Biomphalaria pfeifferi</name>
    <name type="common">Bloodfluke planorb</name>
    <name type="synonym">Freshwater snail</name>
    <dbReference type="NCBI Taxonomy" id="112525"/>
    <lineage>
        <taxon>Eukaryota</taxon>
        <taxon>Metazoa</taxon>
        <taxon>Spiralia</taxon>
        <taxon>Lophotrochozoa</taxon>
        <taxon>Mollusca</taxon>
        <taxon>Gastropoda</taxon>
        <taxon>Heterobranchia</taxon>
        <taxon>Euthyneura</taxon>
        <taxon>Panpulmonata</taxon>
        <taxon>Hygrophila</taxon>
        <taxon>Lymnaeoidea</taxon>
        <taxon>Planorbidae</taxon>
        <taxon>Biomphalaria</taxon>
    </lineage>
</organism>
<reference evidence="1" key="2">
    <citation type="submission" date="2023-04" db="EMBL/GenBank/DDBJ databases">
        <authorList>
            <person name="Bu L."/>
            <person name="Lu L."/>
            <person name="Laidemitt M.R."/>
            <person name="Zhang S.M."/>
            <person name="Mutuku M."/>
            <person name="Mkoji G."/>
            <person name="Steinauer M."/>
            <person name="Loker E.S."/>
        </authorList>
    </citation>
    <scope>NUCLEOTIDE SEQUENCE</scope>
    <source>
        <strain evidence="1">KasaAsao</strain>
        <tissue evidence="1">Whole Snail</tissue>
    </source>
</reference>
<dbReference type="Proteomes" id="UP001233172">
    <property type="component" value="Unassembled WGS sequence"/>
</dbReference>
<dbReference type="EMBL" id="JASAOG010000006">
    <property type="protein sequence ID" value="KAK0067760.1"/>
    <property type="molecule type" value="Genomic_DNA"/>
</dbReference>
<proteinExistence type="predicted"/>
<name>A0AAD8FKK0_BIOPF</name>
<evidence type="ECO:0000313" key="1">
    <source>
        <dbReference type="EMBL" id="KAK0067760.1"/>
    </source>
</evidence>
<comment type="caution">
    <text evidence="1">The sequence shown here is derived from an EMBL/GenBank/DDBJ whole genome shotgun (WGS) entry which is preliminary data.</text>
</comment>
<reference evidence="1" key="1">
    <citation type="journal article" date="2023" name="PLoS Negl. Trop. Dis.">
        <title>A genome sequence for Biomphalaria pfeifferi, the major vector snail for the human-infecting parasite Schistosoma mansoni.</title>
        <authorList>
            <person name="Bu L."/>
            <person name="Lu L."/>
            <person name="Laidemitt M.R."/>
            <person name="Zhang S.M."/>
            <person name="Mutuku M."/>
            <person name="Mkoji G."/>
            <person name="Steinauer M."/>
            <person name="Loker E.S."/>
        </authorList>
    </citation>
    <scope>NUCLEOTIDE SEQUENCE</scope>
    <source>
        <strain evidence="1">KasaAsao</strain>
    </source>
</reference>
<evidence type="ECO:0000313" key="2">
    <source>
        <dbReference type="Proteomes" id="UP001233172"/>
    </source>
</evidence>
<keyword evidence="2" id="KW-1185">Reference proteome</keyword>
<feature type="non-terminal residue" evidence="1">
    <location>
        <position position="60"/>
    </location>
</feature>
<feature type="non-terminal residue" evidence="1">
    <location>
        <position position="1"/>
    </location>
</feature>
<sequence length="60" mass="6631">TTETQVGGRPEYDAVALSVSPGAHDLYSLTHTPYLCYLYGEEGQRLYLHPAGYTIAIKNE</sequence>
<gene>
    <name evidence="1" type="ORF">Bpfe_002601</name>
</gene>
<protein>
    <submittedName>
        <fullName evidence="1">Uncharacterized protein</fullName>
    </submittedName>
</protein>
<accession>A0AAD8FKK0</accession>
<dbReference type="AlphaFoldDB" id="A0AAD8FKK0"/>